<dbReference type="EMBL" id="CAWUFR010000024">
    <property type="protein sequence ID" value="CAK6956319.1"/>
    <property type="molecule type" value="Genomic_DNA"/>
</dbReference>
<feature type="compositionally biased region" description="Basic and acidic residues" evidence="1">
    <location>
        <begin position="171"/>
        <end position="186"/>
    </location>
</feature>
<dbReference type="AlphaFoldDB" id="A0AAV1N9Y7"/>
<organism evidence="2 3">
    <name type="scientific">Scomber scombrus</name>
    <name type="common">Atlantic mackerel</name>
    <name type="synonym">Scomber vernalis</name>
    <dbReference type="NCBI Taxonomy" id="13677"/>
    <lineage>
        <taxon>Eukaryota</taxon>
        <taxon>Metazoa</taxon>
        <taxon>Chordata</taxon>
        <taxon>Craniata</taxon>
        <taxon>Vertebrata</taxon>
        <taxon>Euteleostomi</taxon>
        <taxon>Actinopterygii</taxon>
        <taxon>Neopterygii</taxon>
        <taxon>Teleostei</taxon>
        <taxon>Neoteleostei</taxon>
        <taxon>Acanthomorphata</taxon>
        <taxon>Pelagiaria</taxon>
        <taxon>Scombriformes</taxon>
        <taxon>Scombridae</taxon>
        <taxon>Scomber</taxon>
    </lineage>
</organism>
<protein>
    <submittedName>
        <fullName evidence="2">Zinc finger protein 771</fullName>
    </submittedName>
</protein>
<sequence>MAEEISKEMTERAVVLKRSKRKHLERSCVTRSLLSGQILGNNVKTDSSFGNVCASIDTLPESTDTEILYLNPQTPKWSLVEKFAELSQLDESGLDDDQEHISRELLQCSEYTENNKTYRANEVHLDPLKKKGRNCSKYLKPRELQNDASVKQRAPKLREQNVEECTPGGAENKKKGGNDPPDKKLLKKCQDNKNARLFAAMKKRDNVEYGGQGGTCCDDSYREELSISEGASLPHPGFIDTQI</sequence>
<proteinExistence type="predicted"/>
<keyword evidence="3" id="KW-1185">Reference proteome</keyword>
<name>A0AAV1N9Y7_SCOSC</name>
<accession>A0AAV1N9Y7</accession>
<evidence type="ECO:0000313" key="2">
    <source>
        <dbReference type="EMBL" id="CAK6956319.1"/>
    </source>
</evidence>
<evidence type="ECO:0000256" key="1">
    <source>
        <dbReference type="SAM" id="MobiDB-lite"/>
    </source>
</evidence>
<evidence type="ECO:0000313" key="3">
    <source>
        <dbReference type="Proteomes" id="UP001314229"/>
    </source>
</evidence>
<feature type="region of interest" description="Disordered" evidence="1">
    <location>
        <begin position="143"/>
        <end position="186"/>
    </location>
</feature>
<dbReference type="Proteomes" id="UP001314229">
    <property type="component" value="Unassembled WGS sequence"/>
</dbReference>
<gene>
    <name evidence="2" type="ORF">FSCOSCO3_A005962</name>
</gene>
<comment type="caution">
    <text evidence="2">The sequence shown here is derived from an EMBL/GenBank/DDBJ whole genome shotgun (WGS) entry which is preliminary data.</text>
</comment>
<reference evidence="2 3" key="1">
    <citation type="submission" date="2024-01" db="EMBL/GenBank/DDBJ databases">
        <authorList>
            <person name="Alioto T."/>
            <person name="Alioto T."/>
            <person name="Gomez Garrido J."/>
        </authorList>
    </citation>
    <scope>NUCLEOTIDE SEQUENCE [LARGE SCALE GENOMIC DNA]</scope>
</reference>